<organism evidence="1 2">
    <name type="scientific">Parapedobacter koreensis</name>
    <dbReference type="NCBI Taxonomy" id="332977"/>
    <lineage>
        <taxon>Bacteria</taxon>
        <taxon>Pseudomonadati</taxon>
        <taxon>Bacteroidota</taxon>
        <taxon>Sphingobacteriia</taxon>
        <taxon>Sphingobacteriales</taxon>
        <taxon>Sphingobacteriaceae</taxon>
        <taxon>Parapedobacter</taxon>
    </lineage>
</organism>
<keyword evidence="2" id="KW-1185">Reference proteome</keyword>
<sequence>MNIEKTLNKVTLKYELDLDFVLIAITSSLKDYRLCYFINKLTGLKLSKVEDHETWMPAPLGTTYFSRYADFPETSDTEYYLLANKGAEGGLLIPEMRHSDYFLLIKNFIDDEDLAAIQDHITAIPEVVVASEISPQKLKSKENLIF</sequence>
<gene>
    <name evidence="1" type="ORF">SAMN05421740_105223</name>
</gene>
<accession>A0A1H7Q755</accession>
<dbReference type="STRING" id="332977.SAMN05421740_105223"/>
<dbReference type="AlphaFoldDB" id="A0A1H7Q755"/>
<dbReference type="InterPro" id="IPR047690">
    <property type="entry name" value="IPExxxVDY_fam"/>
</dbReference>
<evidence type="ECO:0008006" key="3">
    <source>
        <dbReference type="Google" id="ProtNLM"/>
    </source>
</evidence>
<dbReference type="Proteomes" id="UP000198916">
    <property type="component" value="Unassembled WGS sequence"/>
</dbReference>
<dbReference type="NCBIfam" id="NF033205">
    <property type="entry name" value="IPExxxVDY"/>
    <property type="match status" value="1"/>
</dbReference>
<proteinExistence type="predicted"/>
<evidence type="ECO:0000313" key="1">
    <source>
        <dbReference type="EMBL" id="SEL43991.1"/>
    </source>
</evidence>
<evidence type="ECO:0000313" key="2">
    <source>
        <dbReference type="Proteomes" id="UP000198916"/>
    </source>
</evidence>
<name>A0A1H7Q755_9SPHI</name>
<dbReference type="EMBL" id="FNZR01000005">
    <property type="protein sequence ID" value="SEL43991.1"/>
    <property type="molecule type" value="Genomic_DNA"/>
</dbReference>
<reference evidence="2" key="1">
    <citation type="submission" date="2016-10" db="EMBL/GenBank/DDBJ databases">
        <authorList>
            <person name="Varghese N."/>
            <person name="Submissions S."/>
        </authorList>
    </citation>
    <scope>NUCLEOTIDE SEQUENCE [LARGE SCALE GENOMIC DNA]</scope>
    <source>
        <strain evidence="2">Jip14</strain>
    </source>
</reference>
<protein>
    <recommendedName>
        <fullName evidence="3">IPExxxVDY family protein</fullName>
    </recommendedName>
</protein>